<dbReference type="Gene3D" id="1.10.510.10">
    <property type="entry name" value="Transferase(Phosphotransferase) domain 1"/>
    <property type="match status" value="1"/>
</dbReference>
<feature type="domain" description="Gnk2-homologous" evidence="22">
    <location>
        <begin position="141"/>
        <end position="246"/>
    </location>
</feature>
<evidence type="ECO:0000256" key="17">
    <source>
        <dbReference type="ARBA" id="ARBA00048679"/>
    </source>
</evidence>
<keyword evidence="15" id="KW-0325">Glycoprotein</keyword>
<sequence length="630" mass="69943">MEQTKAANFLTCTTYLLLFLSIFLLKSASAEDQVTYLESSCSDNGNYDQGSKFEDNLDLLLSNLTSKASTNKFYNLTTGEGANKVYGLFLCNGVYINQICQDCIMIAKGEIRRRCPSSKEAIVWYTECMLRYANQNIFSIDDVSTFYYLEVGPAKYSQFNQDLTNTFISLSHQVTSGTYSSLSATTVVYVTKEISLTCYVDCTPDLSPSSCNKCLQTGLGRVQTNGTLWGMLLQPSCRLMYAFCDAALQPTATGKGLYVALGITLPIAAASLLLNLVVCLKTNKNTGRPTGIEEIETMENLHFEYNAIRSATDNFSATNKLGQGGFGIVYKGTLADGQAVAVKRLSNTSGQGIREFKTEACLAAKLQHKNLVKLFGFCLERDEMLLVYEFVPNKSLDGHPFGPKRSAYLTWGTRYKIIVEIARGLLYLHEDSRPKIIHRDLKPGNILLDGEMSSKIADFGMAKFFGGDQTQGNTSRVAGTFGYMAPEYATKGHFSIQSDIFSYGVILLEILSGLRINSSTPDIQDENLINYAWRLWDEGNHVKLLDPALENDFSIDEVERCIHVALLCIQDDPTKRPNVASVLFMLHTKPISLPPPEPPKTFPHRPRTQATTHEIYSVQAENSITELSPR</sequence>
<keyword evidence="10 18" id="KW-0067">ATP-binding</keyword>
<comment type="subcellular location">
    <subcellularLocation>
        <location evidence="1">Membrane</location>
        <topology evidence="1">Single-pass membrane protein</topology>
    </subcellularLocation>
</comment>
<evidence type="ECO:0000256" key="10">
    <source>
        <dbReference type="ARBA" id="ARBA00022840"/>
    </source>
</evidence>
<evidence type="ECO:0000256" key="14">
    <source>
        <dbReference type="ARBA" id="ARBA00023170"/>
    </source>
</evidence>
<evidence type="ECO:0000256" key="9">
    <source>
        <dbReference type="ARBA" id="ARBA00022777"/>
    </source>
</evidence>
<keyword evidence="4" id="KW-0808">Transferase</keyword>
<dbReference type="PROSITE" id="PS00108">
    <property type="entry name" value="PROTEIN_KINASE_ST"/>
    <property type="match status" value="1"/>
</dbReference>
<evidence type="ECO:0000256" key="16">
    <source>
        <dbReference type="ARBA" id="ARBA00047899"/>
    </source>
</evidence>
<proteinExistence type="predicted"/>
<keyword evidence="11 19" id="KW-1133">Transmembrane helix</keyword>
<keyword evidence="14" id="KW-0675">Receptor</keyword>
<keyword evidence="8 18" id="KW-0547">Nucleotide-binding</keyword>
<dbReference type="GO" id="GO:0004674">
    <property type="term" value="F:protein serine/threonine kinase activity"/>
    <property type="evidence" value="ECO:0007669"/>
    <property type="project" value="UniProtKB-KW"/>
</dbReference>
<evidence type="ECO:0000256" key="3">
    <source>
        <dbReference type="ARBA" id="ARBA00022527"/>
    </source>
</evidence>
<evidence type="ECO:0000256" key="19">
    <source>
        <dbReference type="SAM" id="Phobius"/>
    </source>
</evidence>
<name>A0AAW1HXI0_SAPOF</name>
<evidence type="ECO:0000256" key="18">
    <source>
        <dbReference type="PROSITE-ProRule" id="PRU10141"/>
    </source>
</evidence>
<evidence type="ECO:0000256" key="8">
    <source>
        <dbReference type="ARBA" id="ARBA00022741"/>
    </source>
</evidence>
<dbReference type="InterPro" id="IPR008271">
    <property type="entry name" value="Ser/Thr_kinase_AS"/>
</dbReference>
<dbReference type="InterPro" id="IPR011009">
    <property type="entry name" value="Kinase-like_dom_sf"/>
</dbReference>
<feature type="domain" description="Protein kinase" evidence="21">
    <location>
        <begin position="315"/>
        <end position="590"/>
    </location>
</feature>
<dbReference type="PANTHER" id="PTHR27002">
    <property type="entry name" value="RECEPTOR-LIKE SERINE/THREONINE-PROTEIN KINASE SD1-8"/>
    <property type="match status" value="1"/>
</dbReference>
<keyword evidence="7" id="KW-0677">Repeat</keyword>
<dbReference type="GO" id="GO:0005524">
    <property type="term" value="F:ATP binding"/>
    <property type="evidence" value="ECO:0007669"/>
    <property type="project" value="UniProtKB-UniRule"/>
</dbReference>
<dbReference type="GO" id="GO:0005886">
    <property type="term" value="C:plasma membrane"/>
    <property type="evidence" value="ECO:0007669"/>
    <property type="project" value="TreeGrafter"/>
</dbReference>
<evidence type="ECO:0000256" key="7">
    <source>
        <dbReference type="ARBA" id="ARBA00022737"/>
    </source>
</evidence>
<dbReference type="InterPro" id="IPR000719">
    <property type="entry name" value="Prot_kinase_dom"/>
</dbReference>
<keyword evidence="24" id="KW-1185">Reference proteome</keyword>
<evidence type="ECO:0000256" key="1">
    <source>
        <dbReference type="ARBA" id="ARBA00004167"/>
    </source>
</evidence>
<evidence type="ECO:0000256" key="20">
    <source>
        <dbReference type="SAM" id="SignalP"/>
    </source>
</evidence>
<dbReference type="PROSITE" id="PS51473">
    <property type="entry name" value="GNK2"/>
    <property type="match status" value="2"/>
</dbReference>
<reference evidence="23" key="1">
    <citation type="submission" date="2024-03" db="EMBL/GenBank/DDBJ databases">
        <title>WGS assembly of Saponaria officinalis var. Norfolk2.</title>
        <authorList>
            <person name="Jenkins J."/>
            <person name="Shu S."/>
            <person name="Grimwood J."/>
            <person name="Barry K."/>
            <person name="Goodstein D."/>
            <person name="Schmutz J."/>
            <person name="Leebens-Mack J."/>
            <person name="Osbourn A."/>
        </authorList>
    </citation>
    <scope>NUCLEOTIDE SEQUENCE [LARGE SCALE GENOMIC DNA]</scope>
    <source>
        <strain evidence="23">JIC</strain>
    </source>
</reference>
<evidence type="ECO:0000256" key="15">
    <source>
        <dbReference type="ARBA" id="ARBA00023180"/>
    </source>
</evidence>
<dbReference type="Pfam" id="PF00069">
    <property type="entry name" value="Pkinase"/>
    <property type="match status" value="1"/>
</dbReference>
<comment type="caution">
    <text evidence="23">The sequence shown here is derived from an EMBL/GenBank/DDBJ whole genome shotgun (WGS) entry which is preliminary data.</text>
</comment>
<dbReference type="Pfam" id="PF01657">
    <property type="entry name" value="Stress-antifung"/>
    <property type="match status" value="1"/>
</dbReference>
<dbReference type="Gene3D" id="3.30.430.20">
    <property type="entry name" value="Gnk2 domain, C-X8-C-X2-C motif"/>
    <property type="match status" value="2"/>
</dbReference>
<keyword evidence="13" id="KW-1015">Disulfide bond</keyword>
<dbReference type="EMBL" id="JBDFQZ010000010">
    <property type="protein sequence ID" value="KAK9681706.1"/>
    <property type="molecule type" value="Genomic_DNA"/>
</dbReference>
<dbReference type="Gene3D" id="3.30.200.20">
    <property type="entry name" value="Phosphorylase Kinase, domain 1"/>
    <property type="match status" value="1"/>
</dbReference>
<dbReference type="AlphaFoldDB" id="A0AAW1HXI0"/>
<evidence type="ECO:0000313" key="24">
    <source>
        <dbReference type="Proteomes" id="UP001443914"/>
    </source>
</evidence>
<evidence type="ECO:0000259" key="21">
    <source>
        <dbReference type="PROSITE" id="PS50011"/>
    </source>
</evidence>
<organism evidence="23 24">
    <name type="scientific">Saponaria officinalis</name>
    <name type="common">Common soapwort</name>
    <name type="synonym">Lychnis saponaria</name>
    <dbReference type="NCBI Taxonomy" id="3572"/>
    <lineage>
        <taxon>Eukaryota</taxon>
        <taxon>Viridiplantae</taxon>
        <taxon>Streptophyta</taxon>
        <taxon>Embryophyta</taxon>
        <taxon>Tracheophyta</taxon>
        <taxon>Spermatophyta</taxon>
        <taxon>Magnoliopsida</taxon>
        <taxon>eudicotyledons</taxon>
        <taxon>Gunneridae</taxon>
        <taxon>Pentapetalae</taxon>
        <taxon>Caryophyllales</taxon>
        <taxon>Caryophyllaceae</taxon>
        <taxon>Caryophylleae</taxon>
        <taxon>Saponaria</taxon>
    </lineage>
</organism>
<dbReference type="Proteomes" id="UP001443914">
    <property type="component" value="Unassembled WGS sequence"/>
</dbReference>
<dbReference type="SUPFAM" id="SSF56112">
    <property type="entry name" value="Protein kinase-like (PK-like)"/>
    <property type="match status" value="1"/>
</dbReference>
<keyword evidence="12 19" id="KW-0472">Membrane</keyword>
<dbReference type="PROSITE" id="PS50011">
    <property type="entry name" value="PROTEIN_KINASE_DOM"/>
    <property type="match status" value="1"/>
</dbReference>
<evidence type="ECO:0000313" key="23">
    <source>
        <dbReference type="EMBL" id="KAK9681706.1"/>
    </source>
</evidence>
<keyword evidence="9" id="KW-0418">Kinase</keyword>
<comment type="catalytic activity">
    <reaction evidence="16">
        <text>L-threonyl-[protein] + ATP = O-phospho-L-threonyl-[protein] + ADP + H(+)</text>
        <dbReference type="Rhea" id="RHEA:46608"/>
        <dbReference type="Rhea" id="RHEA-COMP:11060"/>
        <dbReference type="Rhea" id="RHEA-COMP:11605"/>
        <dbReference type="ChEBI" id="CHEBI:15378"/>
        <dbReference type="ChEBI" id="CHEBI:30013"/>
        <dbReference type="ChEBI" id="CHEBI:30616"/>
        <dbReference type="ChEBI" id="CHEBI:61977"/>
        <dbReference type="ChEBI" id="CHEBI:456216"/>
        <dbReference type="EC" id="2.7.11.1"/>
    </reaction>
</comment>
<dbReference type="InterPro" id="IPR038408">
    <property type="entry name" value="GNK2_sf"/>
</dbReference>
<dbReference type="PANTHER" id="PTHR27002:SF1050">
    <property type="entry name" value="CYSTEINE-RICH RECEPTOR-LIKE PROTEIN KINASE 5"/>
    <property type="match status" value="1"/>
</dbReference>
<accession>A0AAW1HXI0</accession>
<dbReference type="SMART" id="SM00220">
    <property type="entry name" value="S_TKc"/>
    <property type="match status" value="1"/>
</dbReference>
<dbReference type="FunFam" id="1.10.510.10:FF:000060">
    <property type="entry name" value="G-type lectin S-receptor-like serine/threonine-protein kinase"/>
    <property type="match status" value="1"/>
</dbReference>
<gene>
    <name evidence="23" type="ORF">RND81_10G021700</name>
</gene>
<feature type="signal peptide" evidence="20">
    <location>
        <begin position="1"/>
        <end position="30"/>
    </location>
</feature>
<keyword evidence="6 20" id="KW-0732">Signal</keyword>
<evidence type="ECO:0000256" key="4">
    <source>
        <dbReference type="ARBA" id="ARBA00022679"/>
    </source>
</evidence>
<keyword evidence="5 19" id="KW-0812">Transmembrane</keyword>
<evidence type="ECO:0000256" key="12">
    <source>
        <dbReference type="ARBA" id="ARBA00023136"/>
    </source>
</evidence>
<feature type="domain" description="Gnk2-homologous" evidence="22">
    <location>
        <begin position="35"/>
        <end position="137"/>
    </location>
</feature>
<dbReference type="EC" id="2.7.11.1" evidence="2"/>
<evidence type="ECO:0000256" key="13">
    <source>
        <dbReference type="ARBA" id="ARBA00023157"/>
    </source>
</evidence>
<evidence type="ECO:0000256" key="5">
    <source>
        <dbReference type="ARBA" id="ARBA00022692"/>
    </source>
</evidence>
<evidence type="ECO:0000256" key="2">
    <source>
        <dbReference type="ARBA" id="ARBA00012513"/>
    </source>
</evidence>
<comment type="catalytic activity">
    <reaction evidence="17">
        <text>L-seryl-[protein] + ATP = O-phospho-L-seryl-[protein] + ADP + H(+)</text>
        <dbReference type="Rhea" id="RHEA:17989"/>
        <dbReference type="Rhea" id="RHEA-COMP:9863"/>
        <dbReference type="Rhea" id="RHEA-COMP:11604"/>
        <dbReference type="ChEBI" id="CHEBI:15378"/>
        <dbReference type="ChEBI" id="CHEBI:29999"/>
        <dbReference type="ChEBI" id="CHEBI:30616"/>
        <dbReference type="ChEBI" id="CHEBI:83421"/>
        <dbReference type="ChEBI" id="CHEBI:456216"/>
        <dbReference type="EC" id="2.7.11.1"/>
    </reaction>
</comment>
<feature type="binding site" evidence="18">
    <location>
        <position position="343"/>
    </location>
    <ligand>
        <name>ATP</name>
        <dbReference type="ChEBI" id="CHEBI:30616"/>
    </ligand>
</feature>
<evidence type="ECO:0000256" key="11">
    <source>
        <dbReference type="ARBA" id="ARBA00022989"/>
    </source>
</evidence>
<keyword evidence="3" id="KW-0723">Serine/threonine-protein kinase</keyword>
<dbReference type="InterPro" id="IPR017441">
    <property type="entry name" value="Protein_kinase_ATP_BS"/>
</dbReference>
<protein>
    <recommendedName>
        <fullName evidence="2">non-specific serine/threonine protein kinase</fullName>
        <ecNumber evidence="2">2.7.11.1</ecNumber>
    </recommendedName>
</protein>
<dbReference type="FunFam" id="3.30.200.20:FF:000142">
    <property type="entry name" value="Cysteine-rich receptor-like protein kinase 10"/>
    <property type="match status" value="1"/>
</dbReference>
<dbReference type="CDD" id="cd14066">
    <property type="entry name" value="STKc_IRAK"/>
    <property type="match status" value="1"/>
</dbReference>
<evidence type="ECO:0000259" key="22">
    <source>
        <dbReference type="PROSITE" id="PS51473"/>
    </source>
</evidence>
<dbReference type="FunFam" id="3.30.430.20:FF:000003">
    <property type="entry name" value="Cysteine-rich RLK (RECEPTOR-like protein kinase) 10"/>
    <property type="match status" value="1"/>
</dbReference>
<evidence type="ECO:0000256" key="6">
    <source>
        <dbReference type="ARBA" id="ARBA00022729"/>
    </source>
</evidence>
<feature type="chain" id="PRO_5043643150" description="non-specific serine/threonine protein kinase" evidence="20">
    <location>
        <begin position="31"/>
        <end position="630"/>
    </location>
</feature>
<dbReference type="CDD" id="cd23509">
    <property type="entry name" value="Gnk2-like"/>
    <property type="match status" value="2"/>
</dbReference>
<dbReference type="PROSITE" id="PS00107">
    <property type="entry name" value="PROTEIN_KINASE_ATP"/>
    <property type="match status" value="1"/>
</dbReference>
<feature type="transmembrane region" description="Helical" evidence="19">
    <location>
        <begin position="257"/>
        <end position="278"/>
    </location>
</feature>
<dbReference type="InterPro" id="IPR002902">
    <property type="entry name" value="GNK2"/>
</dbReference>